<dbReference type="InterPro" id="IPR008651">
    <property type="entry name" value="Uncharacterised_HicB"/>
</dbReference>
<dbReference type="AlphaFoldDB" id="A0A9X1M280"/>
<name>A0A9X1M280_9MICC</name>
<dbReference type="SUPFAM" id="SSF47598">
    <property type="entry name" value="Ribbon-helix-helix"/>
    <property type="match status" value="1"/>
</dbReference>
<evidence type="ECO:0000313" key="4">
    <source>
        <dbReference type="Proteomes" id="UP001139264"/>
    </source>
</evidence>
<dbReference type="RefSeq" id="WP_227890117.1">
    <property type="nucleotide sequence ID" value="NZ_CP095461.1"/>
</dbReference>
<reference evidence="2" key="1">
    <citation type="submission" date="2021-10" db="EMBL/GenBank/DDBJ databases">
        <title>Novel species in genus Arthrobacter.</title>
        <authorList>
            <person name="Liu Y."/>
        </authorList>
    </citation>
    <scope>NUCLEOTIDE SEQUENCE</scope>
    <source>
        <strain evidence="1">Zg-Y786</strain>
        <strain evidence="2">Zg-Y809</strain>
    </source>
</reference>
<dbReference type="EMBL" id="JAJFZP010000009">
    <property type="protein sequence ID" value="MCC3270083.1"/>
    <property type="molecule type" value="Genomic_DNA"/>
</dbReference>
<dbReference type="Proteomes" id="UP001139264">
    <property type="component" value="Unassembled WGS sequence"/>
</dbReference>
<dbReference type="EMBL" id="JAJFZQ010000003">
    <property type="protein sequence ID" value="MCC3265290.1"/>
    <property type="molecule type" value="Genomic_DNA"/>
</dbReference>
<dbReference type="InterPro" id="IPR010985">
    <property type="entry name" value="Ribbon_hlx_hlx"/>
</dbReference>
<evidence type="ECO:0000313" key="2">
    <source>
        <dbReference type="EMBL" id="MCC3270083.1"/>
    </source>
</evidence>
<accession>A0A9X1M280</accession>
<proteinExistence type="predicted"/>
<dbReference type="GO" id="GO:0006355">
    <property type="term" value="P:regulation of DNA-templated transcription"/>
    <property type="evidence" value="ECO:0007669"/>
    <property type="project" value="InterPro"/>
</dbReference>
<evidence type="ECO:0000313" key="3">
    <source>
        <dbReference type="Proteomes" id="UP001139168"/>
    </source>
</evidence>
<keyword evidence="3" id="KW-1185">Reference proteome</keyword>
<comment type="caution">
    <text evidence="2">The sequence shown here is derived from an EMBL/GenBank/DDBJ whole genome shotgun (WGS) entry which is preliminary data.</text>
</comment>
<gene>
    <name evidence="2" type="ORF">LJ751_12090</name>
    <name evidence="1" type="ORF">LJ752_04400</name>
</gene>
<protein>
    <submittedName>
        <fullName evidence="2">Toxin-antitoxin system HicB family antitoxin</fullName>
    </submittedName>
</protein>
<evidence type="ECO:0000313" key="1">
    <source>
        <dbReference type="EMBL" id="MCC3265290.1"/>
    </source>
</evidence>
<sequence length="48" mass="5524">MNIELRIPPKLGRELEELAEEQGVPVETLVVNGARLLLEHRNRRNHIA</sequence>
<dbReference type="Proteomes" id="UP001139168">
    <property type="component" value="Unassembled WGS sequence"/>
</dbReference>
<organism evidence="2 4">
    <name type="scientific">Arthrobacter gengyunqii</name>
    <dbReference type="NCBI Taxonomy" id="2886940"/>
    <lineage>
        <taxon>Bacteria</taxon>
        <taxon>Bacillati</taxon>
        <taxon>Actinomycetota</taxon>
        <taxon>Actinomycetes</taxon>
        <taxon>Micrococcales</taxon>
        <taxon>Micrococcaceae</taxon>
        <taxon>Arthrobacter</taxon>
    </lineage>
</organism>
<dbReference type="Pfam" id="PF05534">
    <property type="entry name" value="HicB"/>
    <property type="match status" value="1"/>
</dbReference>